<gene>
    <name evidence="3" type="ORF">ThimaDRAFT_1522</name>
</gene>
<dbReference type="RefSeq" id="WP_007192399.1">
    <property type="nucleotide sequence ID" value="NZ_AFWV01000004.1"/>
</dbReference>
<accession>F9U9C0</accession>
<feature type="transmembrane region" description="Helical" evidence="1">
    <location>
        <begin position="89"/>
        <end position="108"/>
    </location>
</feature>
<keyword evidence="1" id="KW-0812">Transmembrane</keyword>
<dbReference type="Pfam" id="PF22570">
    <property type="entry name" value="LiaF-TM"/>
    <property type="match status" value="1"/>
</dbReference>
<feature type="transmembrane region" description="Helical" evidence="1">
    <location>
        <begin position="120"/>
        <end position="137"/>
    </location>
</feature>
<keyword evidence="4" id="KW-1185">Reference proteome</keyword>
<dbReference type="Proteomes" id="UP000005459">
    <property type="component" value="Unassembled WGS sequence"/>
</dbReference>
<evidence type="ECO:0000313" key="4">
    <source>
        <dbReference type="Proteomes" id="UP000005459"/>
    </source>
</evidence>
<organism evidence="3 4">
    <name type="scientific">Thiocapsa marina 5811</name>
    <dbReference type="NCBI Taxonomy" id="768671"/>
    <lineage>
        <taxon>Bacteria</taxon>
        <taxon>Pseudomonadati</taxon>
        <taxon>Pseudomonadota</taxon>
        <taxon>Gammaproteobacteria</taxon>
        <taxon>Chromatiales</taxon>
        <taxon>Chromatiaceae</taxon>
        <taxon>Thiocapsa</taxon>
    </lineage>
</organism>
<dbReference type="InterPro" id="IPR054331">
    <property type="entry name" value="LiaF_TM"/>
</dbReference>
<reference evidence="3 4" key="1">
    <citation type="submission" date="2011-06" db="EMBL/GenBank/DDBJ databases">
        <title>The draft genome of Thiocapsa marina 5811.</title>
        <authorList>
            <consortium name="US DOE Joint Genome Institute (JGI-PGF)"/>
            <person name="Lucas S."/>
            <person name="Han J."/>
            <person name="Cheng J.-F."/>
            <person name="Goodwin L."/>
            <person name="Pitluck S."/>
            <person name="Peters L."/>
            <person name="Land M.L."/>
            <person name="Hauser L."/>
            <person name="Vogl K."/>
            <person name="Liu Z."/>
            <person name="Imhoff J."/>
            <person name="Thiel V."/>
            <person name="Frigaard N.-U."/>
            <person name="Bryant D."/>
            <person name="Woyke T.J."/>
        </authorList>
    </citation>
    <scope>NUCLEOTIDE SEQUENCE [LARGE SCALE GENOMIC DNA]</scope>
    <source>
        <strain evidence="3 4">5811</strain>
    </source>
</reference>
<keyword evidence="1" id="KW-0472">Membrane</keyword>
<dbReference type="OrthoDB" id="166436at2"/>
<sequence>MERRSHVLMGSTLIAVGLVAGAAQLIPGITPSLDLADRWPLVIVALGIVSLGIGLLSARRIATPGILLVGTGLILLYQNSTGDWGSWSYLWALYPILAGLGILFTDALRGDLRRGLRRGARPITLGAILFLIAWGVLKGFDSFEQLWPLPIIAIGAWIIWKGRQETDAAKG</sequence>
<dbReference type="eggNOG" id="ENOG5033CD9">
    <property type="taxonomic scope" value="Bacteria"/>
</dbReference>
<evidence type="ECO:0000259" key="2">
    <source>
        <dbReference type="Pfam" id="PF22570"/>
    </source>
</evidence>
<feature type="transmembrane region" description="Helical" evidence="1">
    <location>
        <begin position="61"/>
        <end position="77"/>
    </location>
</feature>
<proteinExistence type="predicted"/>
<dbReference type="EMBL" id="AFWV01000004">
    <property type="protein sequence ID" value="EGV19378.1"/>
    <property type="molecule type" value="Genomic_DNA"/>
</dbReference>
<name>F9U9C0_9GAMM</name>
<feature type="transmembrane region" description="Helical" evidence="1">
    <location>
        <begin position="38"/>
        <end position="56"/>
    </location>
</feature>
<feature type="domain" description="LiaF transmembrane" evidence="2">
    <location>
        <begin position="65"/>
        <end position="164"/>
    </location>
</feature>
<evidence type="ECO:0000313" key="3">
    <source>
        <dbReference type="EMBL" id="EGV19378.1"/>
    </source>
</evidence>
<dbReference type="AlphaFoldDB" id="F9U9C0"/>
<protein>
    <recommendedName>
        <fullName evidence="2">LiaF transmembrane domain-containing protein</fullName>
    </recommendedName>
</protein>
<keyword evidence="1" id="KW-1133">Transmembrane helix</keyword>
<evidence type="ECO:0000256" key="1">
    <source>
        <dbReference type="SAM" id="Phobius"/>
    </source>
</evidence>
<feature type="transmembrane region" description="Helical" evidence="1">
    <location>
        <begin position="143"/>
        <end position="160"/>
    </location>
</feature>